<name>A0A7G5C4Y4_9BACL</name>
<evidence type="ECO:0000313" key="2">
    <source>
        <dbReference type="Proteomes" id="UP000515679"/>
    </source>
</evidence>
<protein>
    <submittedName>
        <fullName evidence="1">Uncharacterized protein</fullName>
    </submittedName>
</protein>
<dbReference type="EMBL" id="CP041969">
    <property type="protein sequence ID" value="QMV44268.1"/>
    <property type="molecule type" value="Genomic_DNA"/>
</dbReference>
<evidence type="ECO:0000313" key="1">
    <source>
        <dbReference type="EMBL" id="QMV44268.1"/>
    </source>
</evidence>
<gene>
    <name evidence="1" type="ORF">FPL14_26195</name>
</gene>
<dbReference type="RefSeq" id="WP_182300502.1">
    <property type="nucleotide sequence ID" value="NZ_CP041969.1"/>
</dbReference>
<accession>A0A7G5C4Y4</accession>
<reference evidence="1 2" key="1">
    <citation type="submission" date="2019-07" db="EMBL/GenBank/DDBJ databases">
        <authorList>
            <person name="Kim J.K."/>
            <person name="Cheong H.-M."/>
            <person name="Choi Y."/>
            <person name="Hwang K.J."/>
            <person name="Lee S."/>
            <person name="Choi C."/>
        </authorList>
    </citation>
    <scope>NUCLEOTIDE SEQUENCE [LARGE SCALE GENOMIC DNA]</scope>
    <source>
        <strain evidence="1 2">KS 22</strain>
    </source>
</reference>
<proteinExistence type="predicted"/>
<sequence length="130" mass="14585">MSNKLRYMIATASIVAGFAIAATQLYGSGKGLTLLKPFIQPLASVTDDIQPADGFDVRANFTIVDDVLKKHFSGETKFNDYGTYYIDNERNKYVFILDKNDAVTERVEKELKSIFGDHVSFTKAKSFTRI</sequence>
<dbReference type="AlphaFoldDB" id="A0A7G5C4Y4"/>
<dbReference type="KEGG" id="cchl:FPL14_26195"/>
<organism evidence="1 2">
    <name type="scientific">Cohnella cholangitidis</name>
    <dbReference type="NCBI Taxonomy" id="2598458"/>
    <lineage>
        <taxon>Bacteria</taxon>
        <taxon>Bacillati</taxon>
        <taxon>Bacillota</taxon>
        <taxon>Bacilli</taxon>
        <taxon>Bacillales</taxon>
        <taxon>Paenibacillaceae</taxon>
        <taxon>Cohnella</taxon>
    </lineage>
</organism>
<dbReference type="Proteomes" id="UP000515679">
    <property type="component" value="Chromosome"/>
</dbReference>
<keyword evidence="2" id="KW-1185">Reference proteome</keyword>